<organism evidence="1 2">
    <name type="scientific">Macrolepiota fuliginosa MF-IS2</name>
    <dbReference type="NCBI Taxonomy" id="1400762"/>
    <lineage>
        <taxon>Eukaryota</taxon>
        <taxon>Fungi</taxon>
        <taxon>Dikarya</taxon>
        <taxon>Basidiomycota</taxon>
        <taxon>Agaricomycotina</taxon>
        <taxon>Agaricomycetes</taxon>
        <taxon>Agaricomycetidae</taxon>
        <taxon>Agaricales</taxon>
        <taxon>Agaricineae</taxon>
        <taxon>Agaricaceae</taxon>
        <taxon>Macrolepiota</taxon>
    </lineage>
</organism>
<dbReference type="Gene3D" id="2.80.10.50">
    <property type="match status" value="1"/>
</dbReference>
<dbReference type="GO" id="GO:0004867">
    <property type="term" value="F:serine-type endopeptidase inhibitor activity"/>
    <property type="evidence" value="ECO:0007669"/>
    <property type="project" value="InterPro"/>
</dbReference>
<sequence>MALAPGQYAITWGAGNANVGRIAADEPDNMGPKPVMVGPDTAPLWVVGETPGGRRVLATRNTLVDKIGGRVFGLLQVPPNAPDWDIVTVNGGFRVVHPSGLVWTVPAGALPVQITLAEDVDGAGQVFNFVPAE</sequence>
<dbReference type="InterPro" id="IPR031755">
    <property type="entry name" value="Inhibitor_I66"/>
</dbReference>
<dbReference type="AlphaFoldDB" id="A0A9P5XFJ3"/>
<dbReference type="Pfam" id="PF16850">
    <property type="entry name" value="Inhibitor_I66"/>
    <property type="match status" value="1"/>
</dbReference>
<name>A0A9P5XFJ3_9AGAR</name>
<dbReference type="Proteomes" id="UP000807342">
    <property type="component" value="Unassembled WGS sequence"/>
</dbReference>
<dbReference type="EMBL" id="MU151120">
    <property type="protein sequence ID" value="KAF9449775.1"/>
    <property type="molecule type" value="Genomic_DNA"/>
</dbReference>
<evidence type="ECO:0000313" key="2">
    <source>
        <dbReference type="Proteomes" id="UP000807342"/>
    </source>
</evidence>
<protein>
    <submittedName>
        <fullName evidence="1">Uncharacterized protein</fullName>
    </submittedName>
</protein>
<keyword evidence="2" id="KW-1185">Reference proteome</keyword>
<proteinExistence type="predicted"/>
<gene>
    <name evidence="1" type="ORF">P691DRAFT_790447</name>
</gene>
<evidence type="ECO:0000313" key="1">
    <source>
        <dbReference type="EMBL" id="KAF9449775.1"/>
    </source>
</evidence>
<comment type="caution">
    <text evidence="1">The sequence shown here is derived from an EMBL/GenBank/DDBJ whole genome shotgun (WGS) entry which is preliminary data.</text>
</comment>
<reference evidence="1" key="1">
    <citation type="submission" date="2020-11" db="EMBL/GenBank/DDBJ databases">
        <authorList>
            <consortium name="DOE Joint Genome Institute"/>
            <person name="Ahrendt S."/>
            <person name="Riley R."/>
            <person name="Andreopoulos W."/>
            <person name="Labutti K."/>
            <person name="Pangilinan J."/>
            <person name="Ruiz-Duenas F.J."/>
            <person name="Barrasa J.M."/>
            <person name="Sanchez-Garcia M."/>
            <person name="Camarero S."/>
            <person name="Miyauchi S."/>
            <person name="Serrano A."/>
            <person name="Linde D."/>
            <person name="Babiker R."/>
            <person name="Drula E."/>
            <person name="Ayuso-Fernandez I."/>
            <person name="Pacheco R."/>
            <person name="Padilla G."/>
            <person name="Ferreira P."/>
            <person name="Barriuso J."/>
            <person name="Kellner H."/>
            <person name="Castanera R."/>
            <person name="Alfaro M."/>
            <person name="Ramirez L."/>
            <person name="Pisabarro A.G."/>
            <person name="Kuo A."/>
            <person name="Tritt A."/>
            <person name="Lipzen A."/>
            <person name="He G."/>
            <person name="Yan M."/>
            <person name="Ng V."/>
            <person name="Cullen D."/>
            <person name="Martin F."/>
            <person name="Rosso M.-N."/>
            <person name="Henrissat B."/>
            <person name="Hibbett D."/>
            <person name="Martinez A.T."/>
            <person name="Grigoriev I.V."/>
        </authorList>
    </citation>
    <scope>NUCLEOTIDE SEQUENCE</scope>
    <source>
        <strain evidence="1">MF-IS2</strain>
    </source>
</reference>
<accession>A0A9P5XFJ3</accession>